<feature type="domain" description="CoA-binding" evidence="10">
    <location>
        <begin position="817"/>
        <end position="907"/>
    </location>
</feature>
<keyword evidence="12" id="KW-1185">Reference proteome</keyword>
<dbReference type="FunFam" id="3.30.559.70:FF:000003">
    <property type="entry name" value="Carnitine acetyl transferase FacC"/>
    <property type="match status" value="1"/>
</dbReference>
<dbReference type="InterPro" id="IPR016102">
    <property type="entry name" value="Succinyl-CoA_synth-like"/>
</dbReference>
<dbReference type="GO" id="GO:0000166">
    <property type="term" value="F:nucleotide binding"/>
    <property type="evidence" value="ECO:0007669"/>
    <property type="project" value="UniProtKB-KW"/>
</dbReference>
<feature type="compositionally biased region" description="Polar residues" evidence="9">
    <location>
        <begin position="70"/>
        <end position="79"/>
    </location>
</feature>
<feature type="compositionally biased region" description="Low complexity" evidence="9">
    <location>
        <begin position="634"/>
        <end position="653"/>
    </location>
</feature>
<keyword evidence="7" id="KW-0012">Acyltransferase</keyword>
<dbReference type="InterPro" id="IPR005811">
    <property type="entry name" value="SUCC_ACL_C"/>
</dbReference>
<dbReference type="InterPro" id="IPR036291">
    <property type="entry name" value="NAD(P)-bd_dom_sf"/>
</dbReference>
<dbReference type="Gene3D" id="1.10.275.20">
    <property type="entry name" value="Choline/Carnitine o-acyltransferase"/>
    <property type="match status" value="1"/>
</dbReference>
<dbReference type="OrthoDB" id="240216at2759"/>
<dbReference type="SUPFAM" id="SSF56059">
    <property type="entry name" value="Glutathione synthetase ATP-binding domain-like"/>
    <property type="match status" value="1"/>
</dbReference>
<feature type="region of interest" description="Disordered" evidence="9">
    <location>
        <begin position="423"/>
        <end position="443"/>
    </location>
</feature>
<dbReference type="InterPro" id="IPR042231">
    <property type="entry name" value="Cho/carn_acyl_trans_2"/>
</dbReference>
<dbReference type="Gene3D" id="3.30.559.10">
    <property type="entry name" value="Chloramphenicol acetyltransferase-like domain"/>
    <property type="match status" value="1"/>
</dbReference>
<dbReference type="GO" id="GO:0009437">
    <property type="term" value="P:carnitine metabolic process"/>
    <property type="evidence" value="ECO:0007669"/>
    <property type="project" value="TreeGrafter"/>
</dbReference>
<keyword evidence="6" id="KW-0443">Lipid metabolism</keyword>
<evidence type="ECO:0000256" key="2">
    <source>
        <dbReference type="ARBA" id="ARBA00022448"/>
    </source>
</evidence>
<name>A0A1F5LTE2_PENAI</name>
<evidence type="ECO:0000256" key="1">
    <source>
        <dbReference type="ARBA" id="ARBA00005232"/>
    </source>
</evidence>
<evidence type="ECO:0000256" key="7">
    <source>
        <dbReference type="ARBA" id="ARBA00023315"/>
    </source>
</evidence>
<dbReference type="SUPFAM" id="SSF52210">
    <property type="entry name" value="Succinyl-CoA synthetase domains"/>
    <property type="match status" value="2"/>
</dbReference>
<dbReference type="RefSeq" id="XP_022491902.1">
    <property type="nucleotide sequence ID" value="XM_022628706.1"/>
</dbReference>
<feature type="region of interest" description="Disordered" evidence="9">
    <location>
        <begin position="741"/>
        <end position="794"/>
    </location>
</feature>
<evidence type="ECO:0000259" key="10">
    <source>
        <dbReference type="SMART" id="SM00881"/>
    </source>
</evidence>
<gene>
    <name evidence="11" type="ORF">PENARI_c003G10094</name>
</gene>
<feature type="region of interest" description="Disordered" evidence="9">
    <location>
        <begin position="1"/>
        <end position="79"/>
    </location>
</feature>
<dbReference type="InterPro" id="IPR017866">
    <property type="entry name" value="Succ-CoA_synthase_bsu_CS"/>
</dbReference>
<dbReference type="GeneID" id="34573440"/>
<dbReference type="Pfam" id="PF00549">
    <property type="entry name" value="Ligase_CoA"/>
    <property type="match status" value="2"/>
</dbReference>
<dbReference type="SUPFAM" id="SSF51735">
    <property type="entry name" value="NAD(P)-binding Rossmann-fold domains"/>
    <property type="match status" value="1"/>
</dbReference>
<reference evidence="11 12" key="1">
    <citation type="journal article" date="2016" name="Sci. Rep.">
        <title>Penicillium arizonense, a new, genome sequenced fungal species, reveals a high chemical diversity in secreted metabolites.</title>
        <authorList>
            <person name="Grijseels S."/>
            <person name="Nielsen J.C."/>
            <person name="Randelovic M."/>
            <person name="Nielsen J."/>
            <person name="Nielsen K.F."/>
            <person name="Workman M."/>
            <person name="Frisvad J.C."/>
        </authorList>
    </citation>
    <scope>NUCLEOTIDE SEQUENCE [LARGE SCALE GENOMIC DNA]</scope>
    <source>
        <strain evidence="11 12">CBS 141311</strain>
    </source>
</reference>
<dbReference type="SUPFAM" id="SSF52777">
    <property type="entry name" value="CoA-dependent acyltransferases"/>
    <property type="match status" value="2"/>
</dbReference>
<dbReference type="FunFam" id="3.40.50.261:FF:000017">
    <property type="entry name" value="Succinyl-CoA synthetase subunit alpha"/>
    <property type="match status" value="1"/>
</dbReference>
<accession>A0A1F5LTE2</accession>
<comment type="similarity">
    <text evidence="1">Belongs to the carnitine/choline acetyltransferase family.</text>
</comment>
<dbReference type="FunFam" id="3.30.559.10:FF:000025">
    <property type="entry name" value="Carnitine acetyl transferase"/>
    <property type="match status" value="1"/>
</dbReference>
<evidence type="ECO:0000256" key="3">
    <source>
        <dbReference type="ARBA" id="ARBA00022679"/>
    </source>
</evidence>
<dbReference type="GO" id="GO:0004092">
    <property type="term" value="F:carnitine O-acetyltransferase activity"/>
    <property type="evidence" value="ECO:0007669"/>
    <property type="project" value="TreeGrafter"/>
</dbReference>
<comment type="caution">
    <text evidence="11">The sequence shown here is derived from an EMBL/GenBank/DDBJ whole genome shotgun (WGS) entry which is preliminary data.</text>
</comment>
<dbReference type="PANTHER" id="PTHR22589:SF29">
    <property type="entry name" value="MITOCHONDRIAL CARNITINE O-ACETYLTRANSFERASE-RELATED"/>
    <property type="match status" value="1"/>
</dbReference>
<sequence length="1448" mass="156857">MSYSQTAVRFFTTPKPLGDAMNADPNSKMTESNAQPQSEGQSQAHTVVKPNVSTTGPSSEVAELHKPKSQGLTFANQDSLPKLPIPDLEDTCRRHIDALQALQGPREHEDTKAAVRDFLKNDGPILQEKLKTYAGSKTSYIEQFWYDSYLNFDNPVVLNLNPFFLLEDDPTPARNHQVTRAASLVISALAFVRAVRREELPPDTVRGIPLCMYQYSRLFGTARLPTENGCVISQYPSAKHLAVMCRGQFYWFDVLDDNSDLIMSEKDISVNLQVIIEDASQTPIHHAAKGALGVLSTENRKIWSGLRDIMTKDPSSNNAECLNIVDTALFVLCLDDTEPSTTAALCANMLCGTSEVIKGVQVGTCTNRWYDKLQIIVCKNGSAGINFEHTGVDGHTVLRFASDVYTDTILRFAKTINGQAPSLWTTSSPDPAKRDPRSFGNVSTTPRKLEWDMTPELNIALRFAESHLSDLLGQHEFQVLDFEGYGKNFITSMGFSPDAFVQMAFQAAYYGLYGRVENTYEPAMTKMFLHGRTEAVRTVTPESVNFVKAFWGENAAEQKVDALRAATQKHTAMTKDCSKGQGQDRHLYALYCLWQRSFDEGLFLDAGSTGGYSSPGEASSSPRPESPKLSSEPPYSDDGMSSPSGSSTRYRTTTAPTPAIFSDAGWDKINNTVLSTSNCGNPCLRHFGFGPTSADGFGIGYIIKDDSISFCASSKHRQTSRLMHTLESYLFEIRKLLRATNRKTTSPRTSRARETEALADDLQSESNRRGRLVRPGGGDRAGVDTPTSAADSGYMEDDGMGGYGFFDAGMLLHALKGLNAERESRGKQATANVKESLEWGTKIVGGVKPGVEGEHLGLPVFPSVRVAQERAKPDASAIYVPGAQTAQAIEEAIEAEIPLVVAVAEHVPIHDILRIHSILKTQSKTRLVGANCPGIISAIGKCRIGFQPLPCFAPGNVGIVAKSGTLSYETVASTTRAGLGQSLCISMGGDVLAGTNFVDGLRIFEDDPDTEGIILVGEIGGTAELDAAEWIRGYRARVRDPKPIMALVGGREAPPGRIMGHAGAWAAPGEPDAETKYRALERAGAVMVDHPEKFGAGMKALLNSRASRPGMGSIAGVGSQRRGLHTMRRVAPVLRSIPNQKRGLYIKQFQAFDLLKQKSVPVNETSSDSDFSVSIAVDRTALSPCIIASPTAEFDPTKSRKFPFPYTQAEFDGSPIIADAASHLGLSASGNEKLAGLVQSLWEIYKEKEAFVLETRVGISAGGSPEVHGARFGFDDAAYRSSGRQEGIHKLRNTSEEVPEEVEAEKDGIVYVKLEGEGSVGTLVNGAGLAMNTVDALTIHGGHCANFLDTGGKATSETVKSSFRVICSDARVKAIFVNIFGGLTRCDMIAEGIILAFRDLNMQVPVVVRLRGTNEELGQKMIAESGLPLHAFDGFEEAAKKVVALARG</sequence>
<dbReference type="EMBL" id="LXJU01000003">
    <property type="protein sequence ID" value="OGE56474.1"/>
    <property type="molecule type" value="Genomic_DNA"/>
</dbReference>
<dbReference type="InterPro" id="IPR023213">
    <property type="entry name" value="CAT-like_dom_sf"/>
</dbReference>
<dbReference type="Pfam" id="PF00755">
    <property type="entry name" value="Carn_acyltransf"/>
    <property type="match status" value="1"/>
</dbReference>
<keyword evidence="2" id="KW-0813">Transport</keyword>
<keyword evidence="5" id="KW-0276">Fatty acid metabolism</keyword>
<dbReference type="GO" id="GO:0005739">
    <property type="term" value="C:mitochondrion"/>
    <property type="evidence" value="ECO:0007669"/>
    <property type="project" value="TreeGrafter"/>
</dbReference>
<evidence type="ECO:0000256" key="9">
    <source>
        <dbReference type="SAM" id="MobiDB-lite"/>
    </source>
</evidence>
<evidence type="ECO:0000256" key="8">
    <source>
        <dbReference type="PIRSR" id="PIRSR600542-1"/>
    </source>
</evidence>
<dbReference type="Gene3D" id="3.40.50.261">
    <property type="entry name" value="Succinyl-CoA synthetase domains"/>
    <property type="match status" value="2"/>
</dbReference>
<dbReference type="FunFam" id="3.40.50.261:FF:000001">
    <property type="entry name" value="Succinate--CoA ligase [ADP-forming] subunit beta"/>
    <property type="match status" value="1"/>
</dbReference>
<evidence type="ECO:0000313" key="11">
    <source>
        <dbReference type="EMBL" id="OGE56474.1"/>
    </source>
</evidence>
<evidence type="ECO:0000313" key="12">
    <source>
        <dbReference type="Proteomes" id="UP000177622"/>
    </source>
</evidence>
<dbReference type="GO" id="GO:0006631">
    <property type="term" value="P:fatty acid metabolic process"/>
    <property type="evidence" value="ECO:0007669"/>
    <property type="project" value="UniProtKB-KW"/>
</dbReference>
<evidence type="ECO:0000256" key="5">
    <source>
        <dbReference type="ARBA" id="ARBA00022832"/>
    </source>
</evidence>
<dbReference type="FunFam" id="3.30.559.10:FF:000019">
    <property type="entry name" value="Carnitine acetyl transferase"/>
    <property type="match status" value="1"/>
</dbReference>
<dbReference type="Gene3D" id="3.40.50.720">
    <property type="entry name" value="NAD(P)-binding Rossmann-like Domain"/>
    <property type="match status" value="1"/>
</dbReference>
<organism evidence="11 12">
    <name type="scientific">Penicillium arizonense</name>
    <dbReference type="NCBI Taxonomy" id="1835702"/>
    <lineage>
        <taxon>Eukaryota</taxon>
        <taxon>Fungi</taxon>
        <taxon>Dikarya</taxon>
        <taxon>Ascomycota</taxon>
        <taxon>Pezizomycotina</taxon>
        <taxon>Eurotiomycetes</taxon>
        <taxon>Eurotiomycetidae</taxon>
        <taxon>Eurotiales</taxon>
        <taxon>Aspergillaceae</taxon>
        <taxon>Penicillium</taxon>
    </lineage>
</organism>
<keyword evidence="4" id="KW-0547">Nucleotide-binding</keyword>
<dbReference type="Gene3D" id="3.30.470.20">
    <property type="entry name" value="ATP-grasp fold, B domain"/>
    <property type="match status" value="1"/>
</dbReference>
<feature type="active site" description="Proton acceptor" evidence="8">
    <location>
        <position position="389"/>
    </location>
</feature>
<dbReference type="InterPro" id="IPR000542">
    <property type="entry name" value="Carn_acyl_trans"/>
</dbReference>
<dbReference type="Gene3D" id="3.30.559.70">
    <property type="entry name" value="Choline/Carnitine o-acyltransferase, domain 2"/>
    <property type="match status" value="1"/>
</dbReference>
<protein>
    <recommendedName>
        <fullName evidence="10">CoA-binding domain-containing protein</fullName>
    </recommendedName>
</protein>
<dbReference type="Proteomes" id="UP000177622">
    <property type="component" value="Unassembled WGS sequence"/>
</dbReference>
<dbReference type="Pfam" id="PF02629">
    <property type="entry name" value="CoA_binding"/>
    <property type="match status" value="1"/>
</dbReference>
<dbReference type="PROSITE" id="PS00440">
    <property type="entry name" value="ACYLTRANSF_C_2"/>
    <property type="match status" value="1"/>
</dbReference>
<dbReference type="InterPro" id="IPR042572">
    <property type="entry name" value="Carn_acyl_trans_N"/>
</dbReference>
<dbReference type="SMART" id="SM00881">
    <property type="entry name" value="CoA_binding"/>
    <property type="match status" value="1"/>
</dbReference>
<dbReference type="FunFam" id="3.40.50.720:FF:000340">
    <property type="entry name" value="Succinyl-CoA synthetase subunit alpha"/>
    <property type="match status" value="1"/>
</dbReference>
<dbReference type="PROSITE" id="PS01217">
    <property type="entry name" value="SUCCINYL_COA_LIG_3"/>
    <property type="match status" value="1"/>
</dbReference>
<dbReference type="PANTHER" id="PTHR22589">
    <property type="entry name" value="CARNITINE O-ACYLTRANSFERASE"/>
    <property type="match status" value="1"/>
</dbReference>
<dbReference type="InterPro" id="IPR039551">
    <property type="entry name" value="Cho/carn_acyl_trans"/>
</dbReference>
<feature type="region of interest" description="Disordered" evidence="9">
    <location>
        <begin position="609"/>
        <end position="653"/>
    </location>
</feature>
<proteinExistence type="inferred from homology"/>
<dbReference type="STRING" id="1835702.A0A1F5LTE2"/>
<evidence type="ECO:0000256" key="4">
    <source>
        <dbReference type="ARBA" id="ARBA00022741"/>
    </source>
</evidence>
<dbReference type="FunFam" id="1.10.275.20:FF:000003">
    <property type="entry name" value="Carnitine acetyl transferase"/>
    <property type="match status" value="1"/>
</dbReference>
<evidence type="ECO:0000256" key="6">
    <source>
        <dbReference type="ARBA" id="ARBA00023098"/>
    </source>
</evidence>
<keyword evidence="3" id="KW-0808">Transferase</keyword>
<dbReference type="InterPro" id="IPR003781">
    <property type="entry name" value="CoA-bd"/>
</dbReference>
<dbReference type="PRINTS" id="PR01798">
    <property type="entry name" value="SCOASYNTHASE"/>
</dbReference>
<feature type="compositionally biased region" description="Polar residues" evidence="9">
    <location>
        <begin position="24"/>
        <end position="58"/>
    </location>
</feature>